<keyword evidence="2" id="KW-0479">Metal-binding</keyword>
<dbReference type="AlphaFoldDB" id="Q4PK72"/>
<dbReference type="InterPro" id="IPR051121">
    <property type="entry name" value="FAH"/>
</dbReference>
<accession>Q4PK72</accession>
<evidence type="ECO:0000313" key="4">
    <source>
        <dbReference type="EMBL" id="AAY82634.1"/>
    </source>
</evidence>
<name>Q4PK72_9BACT</name>
<proteinExistence type="inferred from homology"/>
<feature type="domain" description="Fumarylacetoacetase-like C-terminal" evidence="3">
    <location>
        <begin position="77"/>
        <end position="279"/>
    </location>
</feature>
<dbReference type="InterPro" id="IPR011234">
    <property type="entry name" value="Fumarylacetoacetase-like_C"/>
</dbReference>
<comment type="similarity">
    <text evidence="1">Belongs to the FAH family.</text>
</comment>
<organism evidence="4">
    <name type="scientific">uncultured bacterium MedeBAC49C08</name>
    <dbReference type="NCBI Taxonomy" id="332274"/>
    <lineage>
        <taxon>Bacteria</taxon>
        <taxon>environmental samples</taxon>
    </lineage>
</organism>
<evidence type="ECO:0000259" key="3">
    <source>
        <dbReference type="Pfam" id="PF01557"/>
    </source>
</evidence>
<dbReference type="FunFam" id="3.90.850.10:FF:000002">
    <property type="entry name" value="2-hydroxyhepta-2,4-diene-1,7-dioate isomerase"/>
    <property type="match status" value="1"/>
</dbReference>
<dbReference type="GO" id="GO:0016853">
    <property type="term" value="F:isomerase activity"/>
    <property type="evidence" value="ECO:0007669"/>
    <property type="project" value="UniProtKB-ARBA"/>
</dbReference>
<dbReference type="Pfam" id="PF01557">
    <property type="entry name" value="FAA_hydrolase"/>
    <property type="match status" value="1"/>
</dbReference>
<dbReference type="PANTHER" id="PTHR42796:SF4">
    <property type="entry name" value="FUMARYLACETOACETATE HYDROLASE DOMAIN-CONTAINING PROTEIN 2A"/>
    <property type="match status" value="1"/>
</dbReference>
<dbReference type="GO" id="GO:0019752">
    <property type="term" value="P:carboxylic acid metabolic process"/>
    <property type="evidence" value="ECO:0007669"/>
    <property type="project" value="UniProtKB-ARBA"/>
</dbReference>
<sequence length="283" mass="31390">MKLVNFLFKGEKNVGALVDDGVCSFKSISDKYSISMLEFIEQIHELSPEVSKFIDSNPEVIPLSEIEFLPVIERPGKVLAVGLNYRDHAKETGMDLPEVPMIFTKQSTSVLGHQGEIHKPKVSDAVDYEGEMAFVIGKKCRHVSKEEALDVIAGVTICNDVSVRDWQIASPTFTMGKSFDTHCPIGPYIVTMDEISDIHNLKIKTYVNDELRQDSCTDQLIFDCFDLIEHITKAFTLEPGDIIATGTSSGVGVVLGKYLIPNDVVRIELENVGTLENKVILEP</sequence>
<reference evidence="4" key="1">
    <citation type="journal article" date="2005" name="PLoS Biol.">
        <title>New insights into metabolic properties of marine bacteria encoding proteorhodopsins.</title>
        <authorList>
            <person name="Sabehi G."/>
            <person name="Loy A."/>
            <person name="Jung K.H."/>
            <person name="Partha R."/>
            <person name="Spudich J.L."/>
            <person name="Isaacson T."/>
            <person name="Hirschberg J."/>
            <person name="Wagner M."/>
            <person name="Beja O."/>
        </authorList>
    </citation>
    <scope>NUCLEOTIDE SEQUENCE</scope>
</reference>
<dbReference type="SUPFAM" id="SSF56529">
    <property type="entry name" value="FAH"/>
    <property type="match status" value="1"/>
</dbReference>
<dbReference type="PANTHER" id="PTHR42796">
    <property type="entry name" value="FUMARYLACETOACETATE HYDROLASE DOMAIN-CONTAINING PROTEIN 2A-RELATED"/>
    <property type="match status" value="1"/>
</dbReference>
<dbReference type="GO" id="GO:0046872">
    <property type="term" value="F:metal ion binding"/>
    <property type="evidence" value="ECO:0007669"/>
    <property type="project" value="UniProtKB-KW"/>
</dbReference>
<dbReference type="InterPro" id="IPR036663">
    <property type="entry name" value="Fumarylacetoacetase_C_sf"/>
</dbReference>
<dbReference type="EMBL" id="DQ077554">
    <property type="protein sequence ID" value="AAY82634.1"/>
    <property type="molecule type" value="Genomic_DNA"/>
</dbReference>
<dbReference type="Gene3D" id="3.90.850.10">
    <property type="entry name" value="Fumarylacetoacetase-like, C-terminal domain"/>
    <property type="match status" value="1"/>
</dbReference>
<evidence type="ECO:0000256" key="2">
    <source>
        <dbReference type="ARBA" id="ARBA00022723"/>
    </source>
</evidence>
<protein>
    <submittedName>
        <fullName evidence="4">Predicted 2-keto-4-pentenoate hydratase/2-oxohepta-3-ene-1,7-dioic acid hydratase</fullName>
    </submittedName>
</protein>
<evidence type="ECO:0000256" key="1">
    <source>
        <dbReference type="ARBA" id="ARBA00010211"/>
    </source>
</evidence>